<keyword evidence="5 8" id="KW-0812">Transmembrane</keyword>
<dbReference type="PANTHER" id="PTHR32063">
    <property type="match status" value="1"/>
</dbReference>
<reference evidence="9 10" key="1">
    <citation type="submission" date="2022-11" db="EMBL/GenBank/DDBJ databases">
        <title>Minimal conservation of predation-associated metabolite biosynthetic gene clusters underscores biosynthetic potential of Myxococcota including descriptions for ten novel species: Archangium lansinium sp. nov., Myxococcus landrumus sp. nov., Nannocystis bai.</title>
        <authorList>
            <person name="Ahearne A."/>
            <person name="Stevens C."/>
            <person name="Dowd S."/>
        </authorList>
    </citation>
    <scope>NUCLEOTIDE SEQUENCE [LARGE SCALE GENOMIC DNA]</scope>
    <source>
        <strain evidence="9 10">RJM3</strain>
    </source>
</reference>
<keyword evidence="7 8" id="KW-0472">Membrane</keyword>
<sequence length="1046" mass="111206">MLSRIVLASIRLRALMLVLFALLLGVGAVAVRALPIDAMPDVSTIQVSVLTSASGLSAVEVERTVTIPVENALNGVPGGTELRSVSRGGLSAVTVVFADGTDVWFARQLVLERLRAVERELPASAGTPELAPVSSGLGEIFQFVVRSSQHSPMQLRTLLDWEIVPKLRGVPGVIEVNTMGGELKQFQVVVDRARLNAQSMTVQDVIEALRTANVNVGGGYVERREESFTVRGQGMLRDEQDIANVVLRADDGGAPVLVKHVADVQIGAALRYGVITHGGEREAVTGIVMMLLGGNSREVVAAVGERVKEIEAELPPGASIEVVYDRADFVGRTISTVLKNLAEGVIVVTIVLALFLGTLRGALAVVLGIPAAMTVAVLGMHAFGVTGDLMSLGAIDFGFLVDGPIVMLEAVIAAVAGQKLAGDARARAYAEAAQGVARPVAFAVAIIMLVYVPLLFLEGIEGKMFRPMALTMACALFGALVYSVLFFPALLVTLVPPAEGHGPRWMEWITARYERIVGRAVALRWPLLGASAVAFVVTTFWFAQAGAEFVPRIFEGDAVVTIRRAPSISLDEARRLDLATEKVLHGFPEVVSTLGMTGRAEVAIDPVGNDNTDILVRLRPTEEWSTARDFDELSEVFKETVEARVPGTFVSVSQPIEDRTNELISGSRADISIKVVGSDIEELAAVADRIGARVKAIQGAGDVRVERLLGQPVISAVADRASMARYGVRVEDAFTVIGAAREGVRVGDIYEDQRKFDLRVLNPPSEPSAAALGELFVETSRGRSVPLREVVTLAEGDGPSSIRRQDRERTVRVDVNLRGRDLVSWVDEAKAAVERDVPLPTGYYMAWGGQFENFERAQKRLALLVPAVVVLIFGMLLWMFQNVRLALAVFMMVPLSLVGGMLGLLARGLPFSLSAAVGFIALGGVAVLNGVVIASEVRRRLSAGEALDVAVTRGATAVVRAVLTTAAVAALGFMPMAVAESAGAEVQRPLATVVIFGMFFGTITTLAVLPGVLRAALAGQRLAERAVEEAQGRAYSPVDCPGASGG</sequence>
<keyword evidence="6 8" id="KW-1133">Transmembrane helix</keyword>
<proteinExistence type="inferred from homology"/>
<comment type="caution">
    <text evidence="9">The sequence shown here is derived from an EMBL/GenBank/DDBJ whole genome shotgun (WGS) entry which is preliminary data.</text>
</comment>
<evidence type="ECO:0000313" key="9">
    <source>
        <dbReference type="EMBL" id="MDC0745847.1"/>
    </source>
</evidence>
<dbReference type="Gene3D" id="3.30.70.1430">
    <property type="entry name" value="Multidrug efflux transporter AcrB pore domain"/>
    <property type="match status" value="2"/>
</dbReference>
<dbReference type="PRINTS" id="PR00702">
    <property type="entry name" value="ACRIFLAVINRP"/>
</dbReference>
<keyword evidence="4" id="KW-1003">Cell membrane</keyword>
<evidence type="ECO:0000256" key="3">
    <source>
        <dbReference type="ARBA" id="ARBA00022448"/>
    </source>
</evidence>
<dbReference type="NCBIfam" id="TIGR00914">
    <property type="entry name" value="2A0601"/>
    <property type="match status" value="1"/>
</dbReference>
<evidence type="ECO:0000256" key="2">
    <source>
        <dbReference type="ARBA" id="ARBA00010942"/>
    </source>
</evidence>
<dbReference type="Gene3D" id="3.30.2090.10">
    <property type="entry name" value="Multidrug efflux transporter AcrB TolC docking domain, DN and DC subdomains"/>
    <property type="match status" value="2"/>
</dbReference>
<feature type="transmembrane region" description="Helical" evidence="8">
    <location>
        <begin position="363"/>
        <end position="385"/>
    </location>
</feature>
<dbReference type="Gene3D" id="3.30.70.1440">
    <property type="entry name" value="Multidrug efflux transporter AcrB pore domain"/>
    <property type="match status" value="1"/>
</dbReference>
<gene>
    <name evidence="9" type="ORF">POL67_31245</name>
</gene>
<feature type="transmembrane region" description="Helical" evidence="8">
    <location>
        <begin position="990"/>
        <end position="1013"/>
    </location>
</feature>
<evidence type="ECO:0000256" key="6">
    <source>
        <dbReference type="ARBA" id="ARBA00022989"/>
    </source>
</evidence>
<feature type="transmembrane region" description="Helical" evidence="8">
    <location>
        <begin position="397"/>
        <end position="416"/>
    </location>
</feature>
<comment type="similarity">
    <text evidence="2">Belongs to the resistance-nodulation-cell division (RND) (TC 2.A.6) family.</text>
</comment>
<feature type="transmembrane region" description="Helical" evidence="8">
    <location>
        <begin position="436"/>
        <end position="457"/>
    </location>
</feature>
<feature type="transmembrane region" description="Helical" evidence="8">
    <location>
        <begin position="911"/>
        <end position="934"/>
    </location>
</feature>
<protein>
    <submittedName>
        <fullName evidence="9">CusA/CzcA family heavy metal efflux RND transporter</fullName>
    </submittedName>
</protein>
<feature type="transmembrane region" description="Helical" evidence="8">
    <location>
        <begin position="516"/>
        <end position="543"/>
    </location>
</feature>
<dbReference type="Pfam" id="PF00873">
    <property type="entry name" value="ACR_tran"/>
    <property type="match status" value="1"/>
</dbReference>
<dbReference type="Gene3D" id="1.20.1640.10">
    <property type="entry name" value="Multidrug efflux transporter AcrB transmembrane domain"/>
    <property type="match status" value="2"/>
</dbReference>
<feature type="transmembrane region" description="Helical" evidence="8">
    <location>
        <begin position="885"/>
        <end position="905"/>
    </location>
</feature>
<name>A0ABT5EVJ3_9BACT</name>
<keyword evidence="3" id="KW-0813">Transport</keyword>
<accession>A0ABT5EVJ3</accession>
<evidence type="ECO:0000256" key="5">
    <source>
        <dbReference type="ARBA" id="ARBA00022692"/>
    </source>
</evidence>
<dbReference type="SUPFAM" id="SSF82693">
    <property type="entry name" value="Multidrug efflux transporter AcrB pore domain, PN1, PN2, PC1 and PC2 subdomains"/>
    <property type="match status" value="2"/>
</dbReference>
<dbReference type="SUPFAM" id="SSF82866">
    <property type="entry name" value="Multidrug efflux transporter AcrB transmembrane domain"/>
    <property type="match status" value="2"/>
</dbReference>
<dbReference type="RefSeq" id="WP_271923768.1">
    <property type="nucleotide sequence ID" value="NZ_JAQNDO010000001.1"/>
</dbReference>
<feature type="transmembrane region" description="Helical" evidence="8">
    <location>
        <begin position="861"/>
        <end position="878"/>
    </location>
</feature>
<evidence type="ECO:0000256" key="4">
    <source>
        <dbReference type="ARBA" id="ARBA00022475"/>
    </source>
</evidence>
<dbReference type="InterPro" id="IPR004763">
    <property type="entry name" value="CusA-like"/>
</dbReference>
<dbReference type="Proteomes" id="UP001221411">
    <property type="component" value="Unassembled WGS sequence"/>
</dbReference>
<keyword evidence="10" id="KW-1185">Reference proteome</keyword>
<feature type="transmembrane region" description="Helical" evidence="8">
    <location>
        <begin position="469"/>
        <end position="495"/>
    </location>
</feature>
<dbReference type="InterPro" id="IPR027463">
    <property type="entry name" value="AcrB_DN_DC_subdom"/>
</dbReference>
<dbReference type="SUPFAM" id="SSF82714">
    <property type="entry name" value="Multidrug efflux transporter AcrB TolC docking domain, DN and DC subdomains"/>
    <property type="match status" value="2"/>
</dbReference>
<dbReference type="InterPro" id="IPR001036">
    <property type="entry name" value="Acrflvin-R"/>
</dbReference>
<comment type="subcellular location">
    <subcellularLocation>
        <location evidence="1">Cell membrane</location>
        <topology evidence="1">Multi-pass membrane protein</topology>
    </subcellularLocation>
</comment>
<evidence type="ECO:0000256" key="8">
    <source>
        <dbReference type="SAM" id="Phobius"/>
    </source>
</evidence>
<dbReference type="Gene3D" id="3.30.70.1320">
    <property type="entry name" value="Multidrug efflux transporter AcrB pore domain like"/>
    <property type="match status" value="1"/>
</dbReference>
<dbReference type="EMBL" id="JAQNDO010000001">
    <property type="protein sequence ID" value="MDC0745847.1"/>
    <property type="molecule type" value="Genomic_DNA"/>
</dbReference>
<feature type="transmembrane region" description="Helical" evidence="8">
    <location>
        <begin position="337"/>
        <end position="356"/>
    </location>
</feature>
<evidence type="ECO:0000256" key="7">
    <source>
        <dbReference type="ARBA" id="ARBA00023136"/>
    </source>
</evidence>
<evidence type="ECO:0000313" key="10">
    <source>
        <dbReference type="Proteomes" id="UP001221411"/>
    </source>
</evidence>
<feature type="transmembrane region" description="Helical" evidence="8">
    <location>
        <begin position="955"/>
        <end position="978"/>
    </location>
</feature>
<organism evidence="9 10">
    <name type="scientific">Polyangium mundeleinium</name>
    <dbReference type="NCBI Taxonomy" id="2995306"/>
    <lineage>
        <taxon>Bacteria</taxon>
        <taxon>Pseudomonadati</taxon>
        <taxon>Myxococcota</taxon>
        <taxon>Polyangia</taxon>
        <taxon>Polyangiales</taxon>
        <taxon>Polyangiaceae</taxon>
        <taxon>Polyangium</taxon>
    </lineage>
</organism>
<evidence type="ECO:0000256" key="1">
    <source>
        <dbReference type="ARBA" id="ARBA00004651"/>
    </source>
</evidence>
<dbReference type="PANTHER" id="PTHR32063:SF24">
    <property type="entry name" value="CATION EFFLUX SYSTEM (ACRB_ACRD_ACRF FAMILY)"/>
    <property type="match status" value="1"/>
</dbReference>